<dbReference type="SUPFAM" id="SSF63411">
    <property type="entry name" value="LuxS/MPP-like metallohydrolase"/>
    <property type="match status" value="2"/>
</dbReference>
<dbReference type="Proteomes" id="UP000298616">
    <property type="component" value="Chromosome"/>
</dbReference>
<organism evidence="5 6">
    <name type="scientific">Mangrovivirga cuniculi</name>
    <dbReference type="NCBI Taxonomy" id="2715131"/>
    <lineage>
        <taxon>Bacteria</taxon>
        <taxon>Pseudomonadati</taxon>
        <taxon>Bacteroidota</taxon>
        <taxon>Cytophagia</taxon>
        <taxon>Cytophagales</taxon>
        <taxon>Mangrovivirgaceae</taxon>
        <taxon>Mangrovivirga</taxon>
    </lineage>
</organism>
<dbReference type="Gene3D" id="3.30.830.10">
    <property type="entry name" value="Metalloenzyme, LuxS/M16 peptidase-like"/>
    <property type="match status" value="2"/>
</dbReference>
<name>A0A4D7JLX5_9BACT</name>
<dbReference type="OrthoDB" id="9811314at2"/>
<dbReference type="PANTHER" id="PTHR11851">
    <property type="entry name" value="METALLOPROTEASE"/>
    <property type="match status" value="1"/>
</dbReference>
<evidence type="ECO:0000259" key="4">
    <source>
        <dbReference type="Pfam" id="PF05193"/>
    </source>
</evidence>
<protein>
    <submittedName>
        <fullName evidence="5">Insulinase family protein</fullName>
    </submittedName>
</protein>
<feature type="chain" id="PRO_5020676020" evidence="2">
    <location>
        <begin position="26"/>
        <end position="478"/>
    </location>
</feature>
<gene>
    <name evidence="5" type="ORF">DCC35_06965</name>
</gene>
<feature type="signal peptide" evidence="2">
    <location>
        <begin position="1"/>
        <end position="25"/>
    </location>
</feature>
<dbReference type="GO" id="GO:0046872">
    <property type="term" value="F:metal ion binding"/>
    <property type="evidence" value="ECO:0007669"/>
    <property type="project" value="InterPro"/>
</dbReference>
<sequence length="478" mass="53188">MNRIDIKSFLAVFFVLLTISITAIAQNDASEQKETPPEGGEPKDFTLPEKSVVNYDNGLQLVMVQYGQIPKATIRIVTKTGNINESENQVWLSDITADMMKEGSTSMKGNEIADKMAGMGGELNLSVSMHTTNTSSSVLYEFAPEAVKVMADVLMNPAFPESEFSRIINDRKRSLAVSMSRAQPKARAAFYSAVYPDHPYGRIYPTEEMLSNYTLEDAKSFYNANFGAKRTTVYVVGKFDESAVKNAVEESMSSWKSGSETNYPIAEPQVTDVVKILNRDGAPQSTIMFGMPVAGPSSEDWIALNVTNTLLGGSFGSRITRNIREDKGYTYSPRSAVNDNFKSAVWYEVADVTTDVTKPSLEEITKEIYKLQEEAPSDDELEGIKNYSAGIFVLQNSTPGGIIGQLVNMDVHNLDESYLTNYVQNIYAVTPEKVKEMTQKYIKPEDMTLVVVGDESEIKNQVEEFDKQRESYRLPVKQ</sequence>
<accession>A0A4D7JLX5</accession>
<feature type="region of interest" description="Disordered" evidence="1">
    <location>
        <begin position="27"/>
        <end position="47"/>
    </location>
</feature>
<keyword evidence="2" id="KW-0732">Signal</keyword>
<dbReference type="PANTHER" id="PTHR11851:SF224">
    <property type="entry name" value="PROCESSING PROTEASE"/>
    <property type="match status" value="1"/>
</dbReference>
<dbReference type="Pfam" id="PF00675">
    <property type="entry name" value="Peptidase_M16"/>
    <property type="match status" value="1"/>
</dbReference>
<dbReference type="InterPro" id="IPR007863">
    <property type="entry name" value="Peptidase_M16_C"/>
</dbReference>
<dbReference type="AlphaFoldDB" id="A0A4D7JLX5"/>
<dbReference type="KEGG" id="fpf:DCC35_06965"/>
<dbReference type="InterPro" id="IPR050361">
    <property type="entry name" value="MPP/UQCRC_Complex"/>
</dbReference>
<evidence type="ECO:0000256" key="2">
    <source>
        <dbReference type="SAM" id="SignalP"/>
    </source>
</evidence>
<dbReference type="Pfam" id="PF05193">
    <property type="entry name" value="Peptidase_M16_C"/>
    <property type="match status" value="1"/>
</dbReference>
<evidence type="ECO:0000259" key="3">
    <source>
        <dbReference type="Pfam" id="PF00675"/>
    </source>
</evidence>
<reference evidence="5 6" key="1">
    <citation type="submission" date="2018-04" db="EMBL/GenBank/DDBJ databases">
        <title>Complete genome uncultured novel isolate.</title>
        <authorList>
            <person name="Merlino G."/>
        </authorList>
    </citation>
    <scope>NUCLEOTIDE SEQUENCE [LARGE SCALE GENOMIC DNA]</scope>
    <source>
        <strain evidence="6">R1DC9</strain>
    </source>
</reference>
<evidence type="ECO:0000256" key="1">
    <source>
        <dbReference type="SAM" id="MobiDB-lite"/>
    </source>
</evidence>
<feature type="compositionally biased region" description="Basic and acidic residues" evidence="1">
    <location>
        <begin position="30"/>
        <end position="47"/>
    </location>
</feature>
<proteinExistence type="predicted"/>
<evidence type="ECO:0000313" key="6">
    <source>
        <dbReference type="Proteomes" id="UP000298616"/>
    </source>
</evidence>
<dbReference type="RefSeq" id="WP_137090087.1">
    <property type="nucleotide sequence ID" value="NZ_CP028923.1"/>
</dbReference>
<feature type="domain" description="Peptidase M16 N-terminal" evidence="3">
    <location>
        <begin position="68"/>
        <end position="202"/>
    </location>
</feature>
<feature type="domain" description="Peptidase M16 C-terminal" evidence="4">
    <location>
        <begin position="213"/>
        <end position="386"/>
    </location>
</feature>
<dbReference type="InterPro" id="IPR011249">
    <property type="entry name" value="Metalloenz_LuxS/M16"/>
</dbReference>
<evidence type="ECO:0000313" key="5">
    <source>
        <dbReference type="EMBL" id="QCK14500.1"/>
    </source>
</evidence>
<dbReference type="EMBL" id="CP028923">
    <property type="protein sequence ID" value="QCK14500.1"/>
    <property type="molecule type" value="Genomic_DNA"/>
</dbReference>
<dbReference type="InterPro" id="IPR011765">
    <property type="entry name" value="Pept_M16_N"/>
</dbReference>
<keyword evidence="6" id="KW-1185">Reference proteome</keyword>